<evidence type="ECO:0000313" key="3">
    <source>
        <dbReference type="Proteomes" id="UP000759298"/>
    </source>
</evidence>
<gene>
    <name evidence="2" type="ORF">KYN89_06220</name>
</gene>
<dbReference type="RefSeq" id="WP_222824301.1">
    <property type="nucleotide sequence ID" value="NZ_JAHWXP010000002.1"/>
</dbReference>
<proteinExistence type="predicted"/>
<dbReference type="EMBL" id="JAHWXP010000002">
    <property type="protein sequence ID" value="MBY8336638.1"/>
    <property type="molecule type" value="Genomic_DNA"/>
</dbReference>
<dbReference type="SUPFAM" id="SSF53756">
    <property type="entry name" value="UDP-Glycosyltransferase/glycogen phosphorylase"/>
    <property type="match status" value="1"/>
</dbReference>
<protein>
    <submittedName>
        <fullName evidence="2">Glycosyltransferase family 4 protein</fullName>
    </submittedName>
</protein>
<dbReference type="CDD" id="cd03801">
    <property type="entry name" value="GT4_PimA-like"/>
    <property type="match status" value="1"/>
</dbReference>
<dbReference type="Pfam" id="PF13439">
    <property type="entry name" value="Glyco_transf_4"/>
    <property type="match status" value="1"/>
</dbReference>
<reference evidence="2 3" key="1">
    <citation type="submission" date="2021-07" db="EMBL/GenBank/DDBJ databases">
        <title>Alteriqipengyuania abyssalis NZ-12B nov, sp.nov isolated from deep sea sponge in pacific ocean.</title>
        <authorList>
            <person name="Tareen S."/>
            <person name="Wink J."/>
        </authorList>
    </citation>
    <scope>NUCLEOTIDE SEQUENCE [LARGE SCALE GENOMIC DNA]</scope>
    <source>
        <strain evidence="2 3">NZ-12B</strain>
    </source>
</reference>
<feature type="domain" description="Glycosyltransferase subfamily 4-like N-terminal" evidence="1">
    <location>
        <begin position="20"/>
        <end position="192"/>
    </location>
</feature>
<dbReference type="InterPro" id="IPR028098">
    <property type="entry name" value="Glyco_trans_4-like_N"/>
</dbReference>
<dbReference type="Proteomes" id="UP000759298">
    <property type="component" value="Unassembled WGS sequence"/>
</dbReference>
<dbReference type="PANTHER" id="PTHR45947">
    <property type="entry name" value="SULFOQUINOVOSYL TRANSFERASE SQD2"/>
    <property type="match status" value="1"/>
</dbReference>
<dbReference type="PANTHER" id="PTHR45947:SF3">
    <property type="entry name" value="SULFOQUINOVOSYL TRANSFERASE SQD2"/>
    <property type="match status" value="1"/>
</dbReference>
<comment type="caution">
    <text evidence="2">The sequence shown here is derived from an EMBL/GenBank/DDBJ whole genome shotgun (WGS) entry which is preliminary data.</text>
</comment>
<dbReference type="Pfam" id="PF13692">
    <property type="entry name" value="Glyco_trans_1_4"/>
    <property type="match status" value="1"/>
</dbReference>
<sequence length="400" mass="45724">MRIFMLCDFFNEELEYQENHLVDYYRRHGHEVIVVCSLYENVFDYYTDKKVAGPRRDYQVNGARIVKLPYRYNILNRMRAYPKIDRLLEEFEPDLIFVHDIMLNLPECIAYVKKHPQTKMIMDYHADYSNSGKNWVSLKILHGVLRKRFLDKARPHLSMIYPIVPAGFDFLNEVYGVPREEMSLLPLGTDLEYGAQVHASGAGRAIRRELGIAESDFVIFTGGKLTPFKRTETLVEAVNALDRADVHLLVAGAAGPNEAEYFAGLEQMAQGNPQIHFRGWQDKPGVYRHLDAADIAVFPASQSILWQQSIGMGLPVIVGDRSEFMVPSDASYLNRNGNLIVLDHEEETAPQIERLLRGLLDDRAALAKMAEGARRTADEMLDWNKLIEETLRHNRGAGKQ</sequence>
<name>A0ABS7PDU8_9SPHN</name>
<dbReference type="Gene3D" id="3.40.50.2000">
    <property type="entry name" value="Glycogen Phosphorylase B"/>
    <property type="match status" value="2"/>
</dbReference>
<dbReference type="InterPro" id="IPR050194">
    <property type="entry name" value="Glycosyltransferase_grp1"/>
</dbReference>
<organism evidence="2 3">
    <name type="scientific">Alteriqipengyuania abyssalis</name>
    <dbReference type="NCBI Taxonomy" id="2860200"/>
    <lineage>
        <taxon>Bacteria</taxon>
        <taxon>Pseudomonadati</taxon>
        <taxon>Pseudomonadota</taxon>
        <taxon>Alphaproteobacteria</taxon>
        <taxon>Sphingomonadales</taxon>
        <taxon>Erythrobacteraceae</taxon>
        <taxon>Alteriqipengyuania</taxon>
    </lineage>
</organism>
<accession>A0ABS7PDU8</accession>
<evidence type="ECO:0000313" key="2">
    <source>
        <dbReference type="EMBL" id="MBY8336638.1"/>
    </source>
</evidence>
<keyword evidence="3" id="KW-1185">Reference proteome</keyword>
<evidence type="ECO:0000259" key="1">
    <source>
        <dbReference type="Pfam" id="PF13439"/>
    </source>
</evidence>